<sequence>MRSLRYSRLDHGQRDVKYFTAAKIFDTNLRPIEAPRGRSFDARAEIIQTAELRRRDWQAGRKKVASPLRQSASEPLAIQDLFAP</sequence>
<reference evidence="1 2" key="1">
    <citation type="submission" date="2015-04" db="EMBL/GenBank/DDBJ databases">
        <title>Comparative genomics of rhizobia nodulating Arachis hypogaea in China.</title>
        <authorList>
            <person name="Li Y."/>
        </authorList>
    </citation>
    <scope>NUCLEOTIDE SEQUENCE [LARGE SCALE GENOMIC DNA]</scope>
    <source>
        <strain evidence="1 2">CCBAU 51787</strain>
    </source>
</reference>
<gene>
    <name evidence="1" type="ORF">XH94_18455</name>
</gene>
<dbReference type="Proteomes" id="UP000290565">
    <property type="component" value="Unassembled WGS sequence"/>
</dbReference>
<name>A0A4Q0SM36_9BRAD</name>
<evidence type="ECO:0000313" key="2">
    <source>
        <dbReference type="Proteomes" id="UP000290565"/>
    </source>
</evidence>
<dbReference type="EMBL" id="LBJM01000051">
    <property type="protein sequence ID" value="RXH39439.1"/>
    <property type="molecule type" value="Genomic_DNA"/>
</dbReference>
<accession>A0A4Q0SM36</accession>
<organism evidence="1 2">
    <name type="scientific">Bradyrhizobium zhanjiangense</name>
    <dbReference type="NCBI Taxonomy" id="1325107"/>
    <lineage>
        <taxon>Bacteria</taxon>
        <taxon>Pseudomonadati</taxon>
        <taxon>Pseudomonadota</taxon>
        <taxon>Alphaproteobacteria</taxon>
        <taxon>Hyphomicrobiales</taxon>
        <taxon>Nitrobacteraceae</taxon>
        <taxon>Bradyrhizobium</taxon>
    </lineage>
</organism>
<dbReference type="AlphaFoldDB" id="A0A4Q0SM36"/>
<protein>
    <submittedName>
        <fullName evidence="1">Uncharacterized protein</fullName>
    </submittedName>
</protein>
<proteinExistence type="predicted"/>
<comment type="caution">
    <text evidence="1">The sequence shown here is derived from an EMBL/GenBank/DDBJ whole genome shotgun (WGS) entry which is preliminary data.</text>
</comment>
<evidence type="ECO:0000313" key="1">
    <source>
        <dbReference type="EMBL" id="RXH39439.1"/>
    </source>
</evidence>